<evidence type="ECO:0000313" key="1">
    <source>
        <dbReference type="EMBL" id="KIK48754.1"/>
    </source>
</evidence>
<dbReference type="EMBL" id="KN835136">
    <property type="protein sequence ID" value="KIK48754.1"/>
    <property type="molecule type" value="Genomic_DNA"/>
</dbReference>
<accession>A0A0D0BGF5</accession>
<protein>
    <submittedName>
        <fullName evidence="1">Unplaced genomic scaffold CY34scaffold_5, whole genome shotgun sequence</fullName>
    </submittedName>
</protein>
<dbReference type="HOGENOM" id="CLU_3108026_0_0_1"/>
<name>A0A0D0BGF5_9AGAM</name>
<dbReference type="InParanoid" id="A0A0D0BGF5"/>
<gene>
    <name evidence="1" type="ORF">CY34DRAFT_797906</name>
</gene>
<reference evidence="2" key="2">
    <citation type="submission" date="2015-01" db="EMBL/GenBank/DDBJ databases">
        <title>Evolutionary Origins and Diversification of the Mycorrhizal Mutualists.</title>
        <authorList>
            <consortium name="DOE Joint Genome Institute"/>
            <consortium name="Mycorrhizal Genomics Consortium"/>
            <person name="Kohler A."/>
            <person name="Kuo A."/>
            <person name="Nagy L.G."/>
            <person name="Floudas D."/>
            <person name="Copeland A."/>
            <person name="Barry K.W."/>
            <person name="Cichocki N."/>
            <person name="Veneault-Fourrey C."/>
            <person name="LaButti K."/>
            <person name="Lindquist E.A."/>
            <person name="Lipzen A."/>
            <person name="Lundell T."/>
            <person name="Morin E."/>
            <person name="Murat C."/>
            <person name="Riley R."/>
            <person name="Ohm R."/>
            <person name="Sun H."/>
            <person name="Tunlid A."/>
            <person name="Henrissat B."/>
            <person name="Grigoriev I.V."/>
            <person name="Hibbett D.S."/>
            <person name="Martin F."/>
        </authorList>
    </citation>
    <scope>NUCLEOTIDE SEQUENCE [LARGE SCALE GENOMIC DNA]</scope>
    <source>
        <strain evidence="2">UH-Slu-Lm8-n1</strain>
    </source>
</reference>
<reference evidence="1 2" key="1">
    <citation type="submission" date="2014-04" db="EMBL/GenBank/DDBJ databases">
        <authorList>
            <consortium name="DOE Joint Genome Institute"/>
            <person name="Kuo A."/>
            <person name="Ruytinx J."/>
            <person name="Rineau F."/>
            <person name="Colpaert J."/>
            <person name="Kohler A."/>
            <person name="Nagy L.G."/>
            <person name="Floudas D."/>
            <person name="Copeland A."/>
            <person name="Barry K.W."/>
            <person name="Cichocki N."/>
            <person name="Veneault-Fourrey C."/>
            <person name="LaButti K."/>
            <person name="Lindquist E.A."/>
            <person name="Lipzen A."/>
            <person name="Lundell T."/>
            <person name="Morin E."/>
            <person name="Murat C."/>
            <person name="Sun H."/>
            <person name="Tunlid A."/>
            <person name="Henrissat B."/>
            <person name="Grigoriev I.V."/>
            <person name="Hibbett D.S."/>
            <person name="Martin F."/>
            <person name="Nordberg H.P."/>
            <person name="Cantor M.N."/>
            <person name="Hua S.X."/>
        </authorList>
    </citation>
    <scope>NUCLEOTIDE SEQUENCE [LARGE SCALE GENOMIC DNA]</scope>
    <source>
        <strain evidence="1 2">UH-Slu-Lm8-n1</strain>
    </source>
</reference>
<dbReference type="Proteomes" id="UP000054485">
    <property type="component" value="Unassembled WGS sequence"/>
</dbReference>
<evidence type="ECO:0000313" key="2">
    <source>
        <dbReference type="Proteomes" id="UP000054485"/>
    </source>
</evidence>
<organism evidence="1 2">
    <name type="scientific">Suillus luteus UH-Slu-Lm8-n1</name>
    <dbReference type="NCBI Taxonomy" id="930992"/>
    <lineage>
        <taxon>Eukaryota</taxon>
        <taxon>Fungi</taxon>
        <taxon>Dikarya</taxon>
        <taxon>Basidiomycota</taxon>
        <taxon>Agaricomycotina</taxon>
        <taxon>Agaricomycetes</taxon>
        <taxon>Agaricomycetidae</taxon>
        <taxon>Boletales</taxon>
        <taxon>Suillineae</taxon>
        <taxon>Suillaceae</taxon>
        <taxon>Suillus</taxon>
    </lineage>
</organism>
<dbReference type="AlphaFoldDB" id="A0A0D0BGF5"/>
<keyword evidence="2" id="KW-1185">Reference proteome</keyword>
<sequence>MPEDEGVEEIQIKFHEFCIRHPGLELMERSLEGNLGLRRPESPCSNEEREA</sequence>
<proteinExistence type="predicted"/>